<reference evidence="2" key="1">
    <citation type="journal article" date="2014" name="Front. Microbiol.">
        <title>High frequency of phylogenetically diverse reductive dehalogenase-homologous genes in deep subseafloor sedimentary metagenomes.</title>
        <authorList>
            <person name="Kawai M."/>
            <person name="Futagami T."/>
            <person name="Toyoda A."/>
            <person name="Takaki Y."/>
            <person name="Nishi S."/>
            <person name="Hori S."/>
            <person name="Arai W."/>
            <person name="Tsubouchi T."/>
            <person name="Morono Y."/>
            <person name="Uchiyama I."/>
            <person name="Ito T."/>
            <person name="Fujiyama A."/>
            <person name="Inagaki F."/>
            <person name="Takami H."/>
        </authorList>
    </citation>
    <scope>NUCLEOTIDE SEQUENCE</scope>
    <source>
        <strain evidence="2">Expedition CK06-06</strain>
    </source>
</reference>
<proteinExistence type="predicted"/>
<dbReference type="InterPro" id="IPR011050">
    <property type="entry name" value="Pectin_lyase_fold/virulence"/>
</dbReference>
<dbReference type="AlphaFoldDB" id="X0ZC27"/>
<sequence>MLKVIQSPLLLLMATIIGFTACTSLPGSSEDSGANSYYVDSQNGDDNNSGMSENSPWKTLDQVSSMTFQPGDDIYFKRGSSYEGSVTINGDGTASNPITISSYGIGNAPSFTNPNFYDSYGNALRVGGDYQIVENLYFHHTAPAPVDAGFELVWSAGALHVSLGNDHVIIRNNEFAYSAKAIQSYSEYSLITHNYIHDVNDTQAGGWLSEPFWGPIGIQLGIGNQEVSFNTIENMY</sequence>
<evidence type="ECO:0000313" key="2">
    <source>
        <dbReference type="EMBL" id="GAG55777.1"/>
    </source>
</evidence>
<name>X0ZC27_9ZZZZ</name>
<gene>
    <name evidence="2" type="ORF">S01H4_16609</name>
</gene>
<dbReference type="InterPro" id="IPR012334">
    <property type="entry name" value="Pectin_lyas_fold"/>
</dbReference>
<protein>
    <recommendedName>
        <fullName evidence="3">Right handed beta helix domain-containing protein</fullName>
    </recommendedName>
</protein>
<feature type="non-terminal residue" evidence="2">
    <location>
        <position position="236"/>
    </location>
</feature>
<accession>X0ZC27</accession>
<feature type="region of interest" description="Disordered" evidence="1">
    <location>
        <begin position="28"/>
        <end position="56"/>
    </location>
</feature>
<comment type="caution">
    <text evidence="2">The sequence shown here is derived from an EMBL/GenBank/DDBJ whole genome shotgun (WGS) entry which is preliminary data.</text>
</comment>
<dbReference type="PROSITE" id="PS51257">
    <property type="entry name" value="PROKAR_LIPOPROTEIN"/>
    <property type="match status" value="1"/>
</dbReference>
<evidence type="ECO:0000256" key="1">
    <source>
        <dbReference type="SAM" id="MobiDB-lite"/>
    </source>
</evidence>
<organism evidence="2">
    <name type="scientific">marine sediment metagenome</name>
    <dbReference type="NCBI Taxonomy" id="412755"/>
    <lineage>
        <taxon>unclassified sequences</taxon>
        <taxon>metagenomes</taxon>
        <taxon>ecological metagenomes</taxon>
    </lineage>
</organism>
<evidence type="ECO:0008006" key="3">
    <source>
        <dbReference type="Google" id="ProtNLM"/>
    </source>
</evidence>
<dbReference type="Gene3D" id="2.160.20.10">
    <property type="entry name" value="Single-stranded right-handed beta-helix, Pectin lyase-like"/>
    <property type="match status" value="1"/>
</dbReference>
<dbReference type="EMBL" id="BART01007289">
    <property type="protein sequence ID" value="GAG55777.1"/>
    <property type="molecule type" value="Genomic_DNA"/>
</dbReference>
<dbReference type="SUPFAM" id="SSF51126">
    <property type="entry name" value="Pectin lyase-like"/>
    <property type="match status" value="1"/>
</dbReference>